<feature type="compositionally biased region" description="Basic and acidic residues" evidence="1">
    <location>
        <begin position="35"/>
        <end position="55"/>
    </location>
</feature>
<reference evidence="2 5" key="3">
    <citation type="journal article" date="2019" name="Nat. Med.">
        <title>A library of human gut bacterial isolates paired with longitudinal multiomics data enables mechanistic microbiome research.</title>
        <authorList>
            <person name="Poyet M."/>
            <person name="Groussin M."/>
            <person name="Gibbons S.M."/>
            <person name="Avila-Pacheco J."/>
            <person name="Jiang X."/>
            <person name="Kearney S.M."/>
            <person name="Perrotta A.R."/>
            <person name="Berdy B."/>
            <person name="Zhao S."/>
            <person name="Lieberman T.D."/>
            <person name="Swanson P.K."/>
            <person name="Smith M."/>
            <person name="Roesemann S."/>
            <person name="Alexander J.E."/>
            <person name="Rich S.A."/>
            <person name="Livny J."/>
            <person name="Vlamakis H."/>
            <person name="Clish C."/>
            <person name="Bullock K."/>
            <person name="Deik A."/>
            <person name="Scott J."/>
            <person name="Pierce K.A."/>
            <person name="Xavier R.J."/>
            <person name="Alm E.J."/>
        </authorList>
    </citation>
    <scope>NUCLEOTIDE SEQUENCE [LARGE SCALE GENOMIC DNA]</scope>
    <source>
        <strain evidence="2 5">BIOML-A2</strain>
    </source>
</reference>
<gene>
    <name evidence="2" type="ORF">GT747_05085</name>
    <name evidence="3" type="ORF">SAMN05444424_1591</name>
</gene>
<evidence type="ECO:0000313" key="5">
    <source>
        <dbReference type="Proteomes" id="UP000474718"/>
    </source>
</evidence>
<feature type="region of interest" description="Disordered" evidence="1">
    <location>
        <begin position="35"/>
        <end position="63"/>
    </location>
</feature>
<evidence type="ECO:0000256" key="1">
    <source>
        <dbReference type="SAM" id="MobiDB-lite"/>
    </source>
</evidence>
<dbReference type="EMBL" id="WWVX01000002">
    <property type="protein sequence ID" value="MZL69143.1"/>
    <property type="molecule type" value="Genomic_DNA"/>
</dbReference>
<dbReference type="AlphaFoldDB" id="A0AAQ1RW25"/>
<dbReference type="EMBL" id="FQVY01000002">
    <property type="protein sequence ID" value="SHG13271.1"/>
    <property type="molecule type" value="Genomic_DNA"/>
</dbReference>
<organism evidence="3 4">
    <name type="scientific">Bittarella massiliensis</name>
    <name type="common">ex Durand et al. 2017</name>
    <dbReference type="NCBI Taxonomy" id="1720313"/>
    <lineage>
        <taxon>Bacteria</taxon>
        <taxon>Bacillati</taxon>
        <taxon>Bacillota</taxon>
        <taxon>Clostridia</taxon>
        <taxon>Eubacteriales</taxon>
        <taxon>Oscillospiraceae</taxon>
        <taxon>Bittarella (ex Durand et al. 2017)</taxon>
    </lineage>
</organism>
<proteinExistence type="predicted"/>
<dbReference type="Proteomes" id="UP000184089">
    <property type="component" value="Unassembled WGS sequence"/>
</dbReference>
<protein>
    <submittedName>
        <fullName evidence="3">Uncharacterized protein</fullName>
    </submittedName>
</protein>
<reference evidence="3" key="2">
    <citation type="submission" date="2016-11" db="EMBL/GenBank/DDBJ databases">
        <authorList>
            <person name="Varghese N."/>
            <person name="Submissions S."/>
        </authorList>
    </citation>
    <scope>NUCLEOTIDE SEQUENCE</scope>
    <source>
        <strain evidence="3">DSM 4029</strain>
    </source>
</reference>
<evidence type="ECO:0000313" key="2">
    <source>
        <dbReference type="EMBL" id="MZL69143.1"/>
    </source>
</evidence>
<keyword evidence="5" id="KW-1185">Reference proteome</keyword>
<reference evidence="4" key="1">
    <citation type="submission" date="2016-11" db="EMBL/GenBank/DDBJ databases">
        <authorList>
            <person name="Jaros S."/>
            <person name="Januszkiewicz K."/>
            <person name="Wedrychowicz H."/>
        </authorList>
    </citation>
    <scope>NUCLEOTIDE SEQUENCE [LARGE SCALE GENOMIC DNA]</scope>
    <source>
        <strain evidence="4">DSM 4029</strain>
    </source>
</reference>
<accession>A0AAQ1RW25</accession>
<evidence type="ECO:0000313" key="3">
    <source>
        <dbReference type="EMBL" id="SHG13271.1"/>
    </source>
</evidence>
<name>A0AAQ1RW25_9FIRM</name>
<evidence type="ECO:0000313" key="4">
    <source>
        <dbReference type="Proteomes" id="UP000184089"/>
    </source>
</evidence>
<comment type="caution">
    <text evidence="3">The sequence shown here is derived from an EMBL/GenBank/DDBJ whole genome shotgun (WGS) entry which is preliminary data.</text>
</comment>
<sequence>MIYPCYNCKEERPCDREHCLAFQLMRQHGEELLQERRRAQERERDVRQTEMERTQRLRKRNWR</sequence>
<dbReference type="RefSeq" id="WP_021658066.1">
    <property type="nucleotide sequence ID" value="NZ_FQVY01000002.1"/>
</dbReference>
<dbReference type="Proteomes" id="UP000474718">
    <property type="component" value="Unassembled WGS sequence"/>
</dbReference>